<dbReference type="EMBL" id="LNQE01001763">
    <property type="protein sequence ID" value="KUG07159.1"/>
    <property type="molecule type" value="Genomic_DNA"/>
</dbReference>
<comment type="caution">
    <text evidence="10">The sequence shown here is derived from an EMBL/GenBank/DDBJ whole genome shotgun (WGS) entry which is preliminary data.</text>
</comment>
<dbReference type="GO" id="GO:0006227">
    <property type="term" value="P:dUDP biosynthetic process"/>
    <property type="evidence" value="ECO:0007669"/>
    <property type="project" value="TreeGrafter"/>
</dbReference>
<dbReference type="GO" id="GO:0004798">
    <property type="term" value="F:dTMP kinase activity"/>
    <property type="evidence" value="ECO:0007669"/>
    <property type="project" value="UniProtKB-EC"/>
</dbReference>
<dbReference type="GO" id="GO:0006235">
    <property type="term" value="P:dTTP biosynthetic process"/>
    <property type="evidence" value="ECO:0007669"/>
    <property type="project" value="TreeGrafter"/>
</dbReference>
<dbReference type="PANTHER" id="PTHR10344:SF4">
    <property type="entry name" value="UMP-CMP KINASE 2, MITOCHONDRIAL"/>
    <property type="match status" value="1"/>
</dbReference>
<evidence type="ECO:0000256" key="3">
    <source>
        <dbReference type="ARBA" id="ARBA00022679"/>
    </source>
</evidence>
<dbReference type="GO" id="GO:0006233">
    <property type="term" value="P:dTDP biosynthetic process"/>
    <property type="evidence" value="ECO:0007669"/>
    <property type="project" value="InterPro"/>
</dbReference>
<keyword evidence="5" id="KW-0547">Nucleotide-binding</keyword>
<dbReference type="PANTHER" id="PTHR10344">
    <property type="entry name" value="THYMIDYLATE KINASE"/>
    <property type="match status" value="1"/>
</dbReference>
<evidence type="ECO:0000256" key="2">
    <source>
        <dbReference type="ARBA" id="ARBA00012980"/>
    </source>
</evidence>
<evidence type="ECO:0000256" key="7">
    <source>
        <dbReference type="ARBA" id="ARBA00022840"/>
    </source>
</evidence>
<dbReference type="InterPro" id="IPR018094">
    <property type="entry name" value="Thymidylate_kinase"/>
</dbReference>
<sequence length="205" mass="22694">MLVTIEGIDGSGKSSLVTSLGHLLADLSPVITREPGSTWVGDQVRRAVAERADPVTEALLFAADHAAHISTLIRPSLREGRLVISDRYSDSRYAYQQETLRESVVDPLAWLRALHAGWTIPPDLTFLIVLPVDAALSRMASGREREHFENHELLSRVQENYLALVQEDPSRFVMVDGLKGEGEIADFVSGVIRDVSGRSRSHRRS</sequence>
<reference evidence="10" key="1">
    <citation type="journal article" date="2015" name="Proc. Natl. Acad. Sci. U.S.A.">
        <title>Networks of energetic and metabolic interactions define dynamics in microbial communities.</title>
        <authorList>
            <person name="Embree M."/>
            <person name="Liu J.K."/>
            <person name="Al-Bassam M.M."/>
            <person name="Zengler K."/>
        </authorList>
    </citation>
    <scope>NUCLEOTIDE SEQUENCE</scope>
</reference>
<dbReference type="InterPro" id="IPR027417">
    <property type="entry name" value="P-loop_NTPase"/>
</dbReference>
<evidence type="ECO:0000256" key="1">
    <source>
        <dbReference type="ARBA" id="ARBA00009776"/>
    </source>
</evidence>
<organism evidence="10">
    <name type="scientific">hydrocarbon metagenome</name>
    <dbReference type="NCBI Taxonomy" id="938273"/>
    <lineage>
        <taxon>unclassified sequences</taxon>
        <taxon>metagenomes</taxon>
        <taxon>ecological metagenomes</taxon>
    </lineage>
</organism>
<keyword evidence="7" id="KW-0067">ATP-binding</keyword>
<dbReference type="Gene3D" id="3.40.50.300">
    <property type="entry name" value="P-loop containing nucleotide triphosphate hydrolases"/>
    <property type="match status" value="1"/>
</dbReference>
<evidence type="ECO:0000256" key="8">
    <source>
        <dbReference type="ARBA" id="ARBA00048743"/>
    </source>
</evidence>
<keyword evidence="6 10" id="KW-0418">Kinase</keyword>
<comment type="catalytic activity">
    <reaction evidence="8">
        <text>dTMP + ATP = dTDP + ADP</text>
        <dbReference type="Rhea" id="RHEA:13517"/>
        <dbReference type="ChEBI" id="CHEBI:30616"/>
        <dbReference type="ChEBI" id="CHEBI:58369"/>
        <dbReference type="ChEBI" id="CHEBI:63528"/>
        <dbReference type="ChEBI" id="CHEBI:456216"/>
        <dbReference type="EC" id="2.7.4.9"/>
    </reaction>
</comment>
<dbReference type="AlphaFoldDB" id="A0A0W8EEM1"/>
<dbReference type="GO" id="GO:0005737">
    <property type="term" value="C:cytoplasm"/>
    <property type="evidence" value="ECO:0007669"/>
    <property type="project" value="TreeGrafter"/>
</dbReference>
<evidence type="ECO:0000313" key="10">
    <source>
        <dbReference type="EMBL" id="KUG07159.1"/>
    </source>
</evidence>
<name>A0A0W8EEM1_9ZZZZ</name>
<proteinExistence type="inferred from homology"/>
<feature type="domain" description="Thymidylate kinase-like" evidence="9">
    <location>
        <begin position="5"/>
        <end position="182"/>
    </location>
</feature>
<dbReference type="GO" id="GO:0005524">
    <property type="term" value="F:ATP binding"/>
    <property type="evidence" value="ECO:0007669"/>
    <property type="project" value="UniProtKB-KW"/>
</dbReference>
<dbReference type="EC" id="2.7.4.9" evidence="2"/>
<accession>A0A0W8EEM1</accession>
<dbReference type="Pfam" id="PF02223">
    <property type="entry name" value="Thymidylate_kin"/>
    <property type="match status" value="1"/>
</dbReference>
<dbReference type="NCBIfam" id="TIGR00041">
    <property type="entry name" value="DTMP_kinase"/>
    <property type="match status" value="1"/>
</dbReference>
<evidence type="ECO:0000256" key="6">
    <source>
        <dbReference type="ARBA" id="ARBA00022777"/>
    </source>
</evidence>
<dbReference type="HAMAP" id="MF_00165">
    <property type="entry name" value="Thymidylate_kinase"/>
    <property type="match status" value="1"/>
</dbReference>
<gene>
    <name evidence="10" type="ORF">ASZ90_016729</name>
</gene>
<comment type="similarity">
    <text evidence="1">Belongs to the thymidylate kinase family.</text>
</comment>
<keyword evidence="3 10" id="KW-0808">Transferase</keyword>
<protein>
    <recommendedName>
        <fullName evidence="2">dTMP kinase</fullName>
        <ecNumber evidence="2">2.7.4.9</ecNumber>
    </recommendedName>
</protein>
<dbReference type="InterPro" id="IPR039430">
    <property type="entry name" value="Thymidylate_kin-like_dom"/>
</dbReference>
<dbReference type="SUPFAM" id="SSF52540">
    <property type="entry name" value="P-loop containing nucleoside triphosphate hydrolases"/>
    <property type="match status" value="1"/>
</dbReference>
<evidence type="ECO:0000259" key="9">
    <source>
        <dbReference type="Pfam" id="PF02223"/>
    </source>
</evidence>
<evidence type="ECO:0000256" key="4">
    <source>
        <dbReference type="ARBA" id="ARBA00022727"/>
    </source>
</evidence>
<keyword evidence="4" id="KW-0545">Nucleotide biosynthesis</keyword>
<dbReference type="CDD" id="cd01672">
    <property type="entry name" value="TMPK"/>
    <property type="match status" value="1"/>
</dbReference>
<evidence type="ECO:0000256" key="5">
    <source>
        <dbReference type="ARBA" id="ARBA00022741"/>
    </source>
</evidence>